<dbReference type="Gene3D" id="1.10.10.10">
    <property type="entry name" value="Winged helix-like DNA-binding domain superfamily/Winged helix DNA-binding domain"/>
    <property type="match status" value="1"/>
</dbReference>
<dbReference type="Pfam" id="PF23559">
    <property type="entry name" value="WHD_DRP"/>
    <property type="match status" value="1"/>
</dbReference>
<dbReference type="Proteomes" id="UP001341840">
    <property type="component" value="Unassembled WGS sequence"/>
</dbReference>
<dbReference type="InterPro" id="IPR027417">
    <property type="entry name" value="P-loop_NTPase"/>
</dbReference>
<protein>
    <recommendedName>
        <fullName evidence="8">NB-ARC domain-containing protein</fullName>
    </recommendedName>
</protein>
<dbReference type="Gene3D" id="3.40.50.300">
    <property type="entry name" value="P-loop containing nucleotide triphosphate hydrolases"/>
    <property type="match status" value="1"/>
</dbReference>
<dbReference type="PANTHER" id="PTHR36766">
    <property type="entry name" value="PLANT BROAD-SPECTRUM MILDEW RESISTANCE PROTEIN RPW8"/>
    <property type="match status" value="1"/>
</dbReference>
<evidence type="ECO:0008006" key="8">
    <source>
        <dbReference type="Google" id="ProtNLM"/>
    </source>
</evidence>
<evidence type="ECO:0000259" key="4">
    <source>
        <dbReference type="Pfam" id="PF23559"/>
    </source>
</evidence>
<proteinExistence type="predicted"/>
<evidence type="ECO:0000256" key="2">
    <source>
        <dbReference type="ARBA" id="ARBA00022821"/>
    </source>
</evidence>
<dbReference type="Pfam" id="PF23598">
    <property type="entry name" value="LRR_14"/>
    <property type="match status" value="1"/>
</dbReference>
<feature type="domain" description="Disease resistance protein winged helix" evidence="4">
    <location>
        <begin position="218"/>
        <end position="297"/>
    </location>
</feature>
<accession>A0ABU6VKB9</accession>
<name>A0ABU6VKB9_9FABA</name>
<dbReference type="InterPro" id="IPR055414">
    <property type="entry name" value="LRR_R13L4/SHOC2-like"/>
</dbReference>
<evidence type="ECO:0000313" key="7">
    <source>
        <dbReference type="Proteomes" id="UP001341840"/>
    </source>
</evidence>
<dbReference type="InterPro" id="IPR032675">
    <property type="entry name" value="LRR_dom_sf"/>
</dbReference>
<dbReference type="Gene3D" id="1.10.8.430">
    <property type="entry name" value="Helical domain of apoptotic protease-activating factors"/>
    <property type="match status" value="1"/>
</dbReference>
<dbReference type="PANTHER" id="PTHR36766:SF61">
    <property type="entry name" value="NB-ARC DOMAIN DISEASE RESISTANCE PROTEIN"/>
    <property type="match status" value="1"/>
</dbReference>
<evidence type="ECO:0000256" key="1">
    <source>
        <dbReference type="ARBA" id="ARBA00022737"/>
    </source>
</evidence>
<dbReference type="PRINTS" id="PR00364">
    <property type="entry name" value="DISEASERSIST"/>
</dbReference>
<feature type="domain" description="NB-ARC" evidence="3">
    <location>
        <begin position="10"/>
        <end position="133"/>
    </location>
</feature>
<organism evidence="6 7">
    <name type="scientific">Stylosanthes scabra</name>
    <dbReference type="NCBI Taxonomy" id="79078"/>
    <lineage>
        <taxon>Eukaryota</taxon>
        <taxon>Viridiplantae</taxon>
        <taxon>Streptophyta</taxon>
        <taxon>Embryophyta</taxon>
        <taxon>Tracheophyta</taxon>
        <taxon>Spermatophyta</taxon>
        <taxon>Magnoliopsida</taxon>
        <taxon>eudicotyledons</taxon>
        <taxon>Gunneridae</taxon>
        <taxon>Pentapetalae</taxon>
        <taxon>rosids</taxon>
        <taxon>fabids</taxon>
        <taxon>Fabales</taxon>
        <taxon>Fabaceae</taxon>
        <taxon>Papilionoideae</taxon>
        <taxon>50 kb inversion clade</taxon>
        <taxon>dalbergioids sensu lato</taxon>
        <taxon>Dalbergieae</taxon>
        <taxon>Pterocarpus clade</taxon>
        <taxon>Stylosanthes</taxon>
    </lineage>
</organism>
<dbReference type="InterPro" id="IPR036388">
    <property type="entry name" value="WH-like_DNA-bd_sf"/>
</dbReference>
<evidence type="ECO:0000313" key="6">
    <source>
        <dbReference type="EMBL" id="MED6174075.1"/>
    </source>
</evidence>
<dbReference type="SUPFAM" id="SSF52540">
    <property type="entry name" value="P-loop containing nucleoside triphosphate hydrolases"/>
    <property type="match status" value="1"/>
</dbReference>
<dbReference type="EMBL" id="JASCZI010151686">
    <property type="protein sequence ID" value="MED6174075.1"/>
    <property type="molecule type" value="Genomic_DNA"/>
</dbReference>
<keyword evidence="1" id="KW-0677">Repeat</keyword>
<feature type="domain" description="Disease resistance R13L4/SHOC-2-like LRR" evidence="5">
    <location>
        <begin position="325"/>
        <end position="456"/>
    </location>
</feature>
<evidence type="ECO:0000259" key="5">
    <source>
        <dbReference type="Pfam" id="PF23598"/>
    </source>
</evidence>
<evidence type="ECO:0000259" key="3">
    <source>
        <dbReference type="Pfam" id="PF00931"/>
    </source>
</evidence>
<keyword evidence="7" id="KW-1185">Reference proteome</keyword>
<dbReference type="Pfam" id="PF00931">
    <property type="entry name" value="NB-ARC"/>
    <property type="match status" value="1"/>
</dbReference>
<keyword evidence="2" id="KW-0611">Plant defense</keyword>
<dbReference type="InterPro" id="IPR058922">
    <property type="entry name" value="WHD_DRP"/>
</dbReference>
<comment type="caution">
    <text evidence="6">The sequence shown here is derived from an EMBL/GenBank/DDBJ whole genome shotgun (WGS) entry which is preliminary data.</text>
</comment>
<dbReference type="InterPro" id="IPR002182">
    <property type="entry name" value="NB-ARC"/>
</dbReference>
<dbReference type="SUPFAM" id="SSF52047">
    <property type="entry name" value="RNI-like"/>
    <property type="match status" value="1"/>
</dbReference>
<gene>
    <name evidence="6" type="ORF">PIB30_065401</name>
</gene>
<dbReference type="Gene3D" id="3.80.10.10">
    <property type="entry name" value="Ribonuclease Inhibitor"/>
    <property type="match status" value="1"/>
</dbReference>
<sequence>MLVCVSDDDRDFEVKRVIYQIVKAVSPGDTRVNQNSSLDQLLSLLKQILHEARFLLVLDDIWNEDPMKWDALRGHLESACSSDMNSKGSKIIVTTPRNTVASIVGTKPPILLRGLPYKECWELFVKCAFQEQKEAEQYPRLREIGKAILEKCTGVPLAITTLGCLLRSKQCGEHEWKKIRDSEIWKLDAKDDGILPSLRLSYNHLPQRLKQCFSLCSLYPKDYIYQANQMIMLWMAHGLLQPTNEEEEPEQIGESYINILLSASLLQHEDIPLDVIPMVSATRLYLLTMHDLIHDLAKSTMKESNKTRTIISSKIQEGSGVEWTSHEFKRLKVWDVENTELELLLDDCFVNVKYLRCLRLPEDNMLEKLPSSICKLQILQSLDLSGCKNLLELPKSMRNLVSLGYLFLTFSGTSLSFMDTGNFQQLQWLFIVGCKNLVSLPSALGRLSVLKKLIIFECEELVNFEDEEDEAE</sequence>
<dbReference type="InterPro" id="IPR042197">
    <property type="entry name" value="Apaf_helical"/>
</dbReference>
<reference evidence="6 7" key="1">
    <citation type="journal article" date="2023" name="Plants (Basel)">
        <title>Bridging the Gap: Combining Genomics and Transcriptomics Approaches to Understand Stylosanthes scabra, an Orphan Legume from the Brazilian Caatinga.</title>
        <authorList>
            <person name="Ferreira-Neto J.R.C."/>
            <person name="da Silva M.D."/>
            <person name="Binneck E."/>
            <person name="de Melo N.F."/>
            <person name="da Silva R.H."/>
            <person name="de Melo A.L.T.M."/>
            <person name="Pandolfi V."/>
            <person name="Bustamante F.O."/>
            <person name="Brasileiro-Vidal A.C."/>
            <person name="Benko-Iseppon A.M."/>
        </authorList>
    </citation>
    <scope>NUCLEOTIDE SEQUENCE [LARGE SCALE GENOMIC DNA]</scope>
    <source>
        <tissue evidence="6">Leaves</tissue>
    </source>
</reference>